<comment type="caution">
    <text evidence="2">The sequence shown here is derived from an EMBL/GenBank/DDBJ whole genome shotgun (WGS) entry which is preliminary data.</text>
</comment>
<sequence>MNHQPSATAGATADAGGTGDSAVDEALSTLNGLESQPVHRHAAVIENVHQALRDRLADEPVDEQLGEGQG</sequence>
<evidence type="ECO:0000313" key="3">
    <source>
        <dbReference type="Proteomes" id="UP000469185"/>
    </source>
</evidence>
<dbReference type="AlphaFoldDB" id="A0A6N9YTS1"/>
<evidence type="ECO:0000256" key="1">
    <source>
        <dbReference type="SAM" id="MobiDB-lite"/>
    </source>
</evidence>
<accession>A0A6N9YTS1</accession>
<dbReference type="EMBL" id="JAAGOB010000019">
    <property type="protein sequence ID" value="NED98327.1"/>
    <property type="molecule type" value="Genomic_DNA"/>
</dbReference>
<organism evidence="2 3">
    <name type="scientific">Phytoactinopolyspora alkaliphila</name>
    <dbReference type="NCBI Taxonomy" id="1783498"/>
    <lineage>
        <taxon>Bacteria</taxon>
        <taxon>Bacillati</taxon>
        <taxon>Actinomycetota</taxon>
        <taxon>Actinomycetes</taxon>
        <taxon>Jiangellales</taxon>
        <taxon>Jiangellaceae</taxon>
        <taxon>Phytoactinopolyspora</taxon>
    </lineage>
</organism>
<reference evidence="2 3" key="1">
    <citation type="submission" date="2020-02" db="EMBL/GenBank/DDBJ databases">
        <authorList>
            <person name="Li X.-J."/>
            <person name="Feng X.-M."/>
        </authorList>
    </citation>
    <scope>NUCLEOTIDE SEQUENCE [LARGE SCALE GENOMIC DNA]</scope>
    <source>
        <strain evidence="2 3">CGMCC 4.7225</strain>
    </source>
</reference>
<name>A0A6N9YTS1_9ACTN</name>
<protein>
    <submittedName>
        <fullName evidence="2">Uncharacterized protein</fullName>
    </submittedName>
</protein>
<proteinExistence type="predicted"/>
<feature type="region of interest" description="Disordered" evidence="1">
    <location>
        <begin position="1"/>
        <end position="34"/>
    </location>
</feature>
<dbReference type="Proteomes" id="UP000469185">
    <property type="component" value="Unassembled WGS sequence"/>
</dbReference>
<gene>
    <name evidence="2" type="ORF">G1H11_23790</name>
</gene>
<keyword evidence="3" id="KW-1185">Reference proteome</keyword>
<evidence type="ECO:0000313" key="2">
    <source>
        <dbReference type="EMBL" id="NED98327.1"/>
    </source>
</evidence>
<feature type="compositionally biased region" description="Low complexity" evidence="1">
    <location>
        <begin position="1"/>
        <end position="15"/>
    </location>
</feature>